<keyword evidence="3" id="KW-1185">Reference proteome</keyword>
<accession>A0AAE1DTL4</accession>
<feature type="region of interest" description="Disordered" evidence="1">
    <location>
        <begin position="15"/>
        <end position="34"/>
    </location>
</feature>
<dbReference type="EMBL" id="JAWDGP010002503">
    <property type="protein sequence ID" value="KAK3782474.1"/>
    <property type="molecule type" value="Genomic_DNA"/>
</dbReference>
<evidence type="ECO:0000313" key="3">
    <source>
        <dbReference type="Proteomes" id="UP001283361"/>
    </source>
</evidence>
<name>A0AAE1DTL4_9GAST</name>
<reference evidence="2" key="1">
    <citation type="journal article" date="2023" name="G3 (Bethesda)">
        <title>A reference genome for the long-term kleptoplast-retaining sea slug Elysia crispata morphotype clarki.</title>
        <authorList>
            <person name="Eastman K.E."/>
            <person name="Pendleton A.L."/>
            <person name="Shaikh M.A."/>
            <person name="Suttiyut T."/>
            <person name="Ogas R."/>
            <person name="Tomko P."/>
            <person name="Gavelis G."/>
            <person name="Widhalm J.R."/>
            <person name="Wisecaver J.H."/>
        </authorList>
    </citation>
    <scope>NUCLEOTIDE SEQUENCE</scope>
    <source>
        <strain evidence="2">ECLA1</strain>
    </source>
</reference>
<organism evidence="2 3">
    <name type="scientific">Elysia crispata</name>
    <name type="common">lettuce slug</name>
    <dbReference type="NCBI Taxonomy" id="231223"/>
    <lineage>
        <taxon>Eukaryota</taxon>
        <taxon>Metazoa</taxon>
        <taxon>Spiralia</taxon>
        <taxon>Lophotrochozoa</taxon>
        <taxon>Mollusca</taxon>
        <taxon>Gastropoda</taxon>
        <taxon>Heterobranchia</taxon>
        <taxon>Euthyneura</taxon>
        <taxon>Panpulmonata</taxon>
        <taxon>Sacoglossa</taxon>
        <taxon>Placobranchoidea</taxon>
        <taxon>Plakobranchidae</taxon>
        <taxon>Elysia</taxon>
    </lineage>
</organism>
<proteinExistence type="predicted"/>
<dbReference type="AlphaFoldDB" id="A0AAE1DTL4"/>
<evidence type="ECO:0000313" key="2">
    <source>
        <dbReference type="EMBL" id="KAK3782474.1"/>
    </source>
</evidence>
<sequence>MGKVQAFLTIKEISGKEEKEQGREEGVLARSTIGSGASRGRMRSILVAGSRTNLPGLEGRSFSPLNHSRRCAMRSSETAFVSELQRQEGPLQTDDTSGLYSNIKEQERREGLVTSALVSCCTSHSHCDSRKDGAVPFKKYHYAIRIETYRTVWGESLDKMMNSGAMETGGEIEKDIANTIISADKVIIPFGSNRSNQKLLGHAKRRISRRKPESYHVLRNFEVVAEAAKALSTVSLALDVMEHA</sequence>
<protein>
    <submittedName>
        <fullName evidence="2">Uncharacterized protein</fullName>
    </submittedName>
</protein>
<dbReference type="Proteomes" id="UP001283361">
    <property type="component" value="Unassembled WGS sequence"/>
</dbReference>
<feature type="compositionally biased region" description="Basic and acidic residues" evidence="1">
    <location>
        <begin position="15"/>
        <end position="27"/>
    </location>
</feature>
<evidence type="ECO:0000256" key="1">
    <source>
        <dbReference type="SAM" id="MobiDB-lite"/>
    </source>
</evidence>
<comment type="caution">
    <text evidence="2">The sequence shown here is derived from an EMBL/GenBank/DDBJ whole genome shotgun (WGS) entry which is preliminary data.</text>
</comment>
<gene>
    <name evidence="2" type="ORF">RRG08_008331</name>
</gene>